<reference evidence="2" key="1">
    <citation type="submission" date="2025-08" db="UniProtKB">
        <authorList>
            <consortium name="Ensembl"/>
        </authorList>
    </citation>
    <scope>IDENTIFICATION</scope>
</reference>
<reference evidence="2" key="2">
    <citation type="submission" date="2025-09" db="UniProtKB">
        <authorList>
            <consortium name="Ensembl"/>
        </authorList>
    </citation>
    <scope>IDENTIFICATION</scope>
</reference>
<keyword evidence="3" id="KW-1185">Reference proteome</keyword>
<organism evidence="2 3">
    <name type="scientific">Spermophilus dauricus</name>
    <name type="common">Daurian ground squirrel</name>
    <dbReference type="NCBI Taxonomy" id="99837"/>
    <lineage>
        <taxon>Eukaryota</taxon>
        <taxon>Metazoa</taxon>
        <taxon>Chordata</taxon>
        <taxon>Craniata</taxon>
        <taxon>Vertebrata</taxon>
        <taxon>Euteleostomi</taxon>
        <taxon>Mammalia</taxon>
        <taxon>Eutheria</taxon>
        <taxon>Euarchontoglires</taxon>
        <taxon>Glires</taxon>
        <taxon>Rodentia</taxon>
        <taxon>Sciuromorpha</taxon>
        <taxon>Sciuridae</taxon>
        <taxon>Xerinae</taxon>
        <taxon>Marmotini</taxon>
        <taxon>Spermophilus</taxon>
    </lineage>
</organism>
<evidence type="ECO:0000313" key="3">
    <source>
        <dbReference type="Proteomes" id="UP000694422"/>
    </source>
</evidence>
<protein>
    <submittedName>
        <fullName evidence="2">Uncharacterized protein</fullName>
    </submittedName>
</protein>
<dbReference type="Ensembl" id="ENSSDAT00000031516.1">
    <property type="protein sequence ID" value="ENSSDAP00000027583.1"/>
    <property type="gene ID" value="ENSSDAG00000024977.1"/>
</dbReference>
<accession>A0A8C9QXD6</accession>
<dbReference type="Proteomes" id="UP000694422">
    <property type="component" value="Unplaced"/>
</dbReference>
<name>A0A8C9QXD6_SPEDA</name>
<evidence type="ECO:0000256" key="1">
    <source>
        <dbReference type="SAM" id="Phobius"/>
    </source>
</evidence>
<dbReference type="AlphaFoldDB" id="A0A8C9QXD6"/>
<keyword evidence="1" id="KW-0812">Transmembrane</keyword>
<sequence>MTSRELIFLIVSKPRGEHVTSWLLVWLPSLALPIVPPSVLCSLFATLSKFHTYRPAGNTPQWTTKICFTSTSIQIMQLSAERSWIWSSITTGKQ</sequence>
<keyword evidence="1" id="KW-1133">Transmembrane helix</keyword>
<feature type="transmembrane region" description="Helical" evidence="1">
    <location>
        <begin position="23"/>
        <end position="45"/>
    </location>
</feature>
<keyword evidence="1" id="KW-0472">Membrane</keyword>
<evidence type="ECO:0000313" key="2">
    <source>
        <dbReference type="Ensembl" id="ENSSDAP00000027583.1"/>
    </source>
</evidence>
<proteinExistence type="predicted"/>